<feature type="domain" description="CENP-T/Histone H4 histone fold" evidence="6">
    <location>
        <begin position="355"/>
        <end position="461"/>
    </location>
</feature>
<name>A0ABR2V1X4_9PEZI</name>
<dbReference type="PANTHER" id="PTHR22980:SF5">
    <property type="entry name" value="CENP-T_HISTONE H4 HISTONE FOLD DOMAIN-CONTAINING PROTEIN"/>
    <property type="match status" value="1"/>
</dbReference>
<evidence type="ECO:0000256" key="3">
    <source>
        <dbReference type="ARBA" id="ARBA00022454"/>
    </source>
</evidence>
<dbReference type="PANTHER" id="PTHR22980">
    <property type="entry name" value="CORTISTATIN"/>
    <property type="match status" value="1"/>
</dbReference>
<evidence type="ECO:0000256" key="4">
    <source>
        <dbReference type="ARBA" id="ARBA00023242"/>
    </source>
</evidence>
<gene>
    <name evidence="7" type="ORF">SUNI508_01016</name>
</gene>
<evidence type="ECO:0000256" key="5">
    <source>
        <dbReference type="SAM" id="MobiDB-lite"/>
    </source>
</evidence>
<feature type="region of interest" description="Disordered" evidence="5">
    <location>
        <begin position="279"/>
        <end position="315"/>
    </location>
</feature>
<feature type="compositionally biased region" description="Polar residues" evidence="5">
    <location>
        <begin position="1"/>
        <end position="13"/>
    </location>
</feature>
<comment type="subcellular location">
    <subcellularLocation>
        <location evidence="2">Chromosome</location>
    </subcellularLocation>
    <subcellularLocation>
        <location evidence="1">Nucleus</location>
    </subcellularLocation>
</comment>
<feature type="compositionally biased region" description="Low complexity" evidence="5">
    <location>
        <begin position="34"/>
        <end position="53"/>
    </location>
</feature>
<keyword evidence="8" id="KW-1185">Reference proteome</keyword>
<evidence type="ECO:0000256" key="1">
    <source>
        <dbReference type="ARBA" id="ARBA00004123"/>
    </source>
</evidence>
<evidence type="ECO:0000313" key="7">
    <source>
        <dbReference type="EMBL" id="KAK9420925.1"/>
    </source>
</evidence>
<dbReference type="Gene3D" id="1.10.20.10">
    <property type="entry name" value="Histone, subunit A"/>
    <property type="match status" value="1"/>
</dbReference>
<evidence type="ECO:0000259" key="6">
    <source>
        <dbReference type="Pfam" id="PF15511"/>
    </source>
</evidence>
<comment type="caution">
    <text evidence="7">The sequence shown here is derived from an EMBL/GenBank/DDBJ whole genome shotgun (WGS) entry which is preliminary data.</text>
</comment>
<keyword evidence="4" id="KW-0539">Nucleus</keyword>
<feature type="compositionally biased region" description="Acidic residues" evidence="5">
    <location>
        <begin position="287"/>
        <end position="304"/>
    </location>
</feature>
<keyword evidence="3" id="KW-0158">Chromosome</keyword>
<proteinExistence type="predicted"/>
<dbReference type="Proteomes" id="UP001408356">
    <property type="component" value="Unassembled WGS sequence"/>
</dbReference>
<dbReference type="InterPro" id="IPR035425">
    <property type="entry name" value="CENP-T/H4_C"/>
</dbReference>
<dbReference type="CDD" id="cd22920">
    <property type="entry name" value="HFD_CENP-T"/>
    <property type="match status" value="1"/>
</dbReference>
<evidence type="ECO:0000313" key="8">
    <source>
        <dbReference type="Proteomes" id="UP001408356"/>
    </source>
</evidence>
<dbReference type="InterPro" id="IPR009072">
    <property type="entry name" value="Histone-fold"/>
</dbReference>
<accession>A0ABR2V1X4</accession>
<dbReference type="EMBL" id="JARVKF010000223">
    <property type="protein sequence ID" value="KAK9420925.1"/>
    <property type="molecule type" value="Genomic_DNA"/>
</dbReference>
<evidence type="ECO:0000256" key="2">
    <source>
        <dbReference type="ARBA" id="ARBA00004286"/>
    </source>
</evidence>
<reference evidence="7 8" key="1">
    <citation type="journal article" date="2024" name="J. Plant Pathol.">
        <title>Sequence and assembly of the genome of Seiridium unicorne, isolate CBS 538.82, causal agent of cypress canker disease.</title>
        <authorList>
            <person name="Scali E."/>
            <person name="Rocca G.D."/>
            <person name="Danti R."/>
            <person name="Garbelotto M."/>
            <person name="Barberini S."/>
            <person name="Baroncelli R."/>
            <person name="Emiliani G."/>
        </authorList>
    </citation>
    <scope>NUCLEOTIDE SEQUENCE [LARGE SCALE GENOMIC DNA]</scope>
    <source>
        <strain evidence="7 8">BM-138-508</strain>
    </source>
</reference>
<feature type="region of interest" description="Disordered" evidence="5">
    <location>
        <begin position="1"/>
        <end position="161"/>
    </location>
</feature>
<feature type="region of interest" description="Disordered" evidence="5">
    <location>
        <begin position="457"/>
        <end position="484"/>
    </location>
</feature>
<organism evidence="7 8">
    <name type="scientific">Seiridium unicorne</name>
    <dbReference type="NCBI Taxonomy" id="138068"/>
    <lineage>
        <taxon>Eukaryota</taxon>
        <taxon>Fungi</taxon>
        <taxon>Dikarya</taxon>
        <taxon>Ascomycota</taxon>
        <taxon>Pezizomycotina</taxon>
        <taxon>Sordariomycetes</taxon>
        <taxon>Xylariomycetidae</taxon>
        <taxon>Amphisphaeriales</taxon>
        <taxon>Sporocadaceae</taxon>
        <taxon>Seiridium</taxon>
    </lineage>
</organism>
<feature type="compositionally biased region" description="Basic and acidic residues" evidence="5">
    <location>
        <begin position="77"/>
        <end position="88"/>
    </location>
</feature>
<protein>
    <submittedName>
        <fullName evidence="7">Centromere kinetochore component CENP-T-domain-containing protein</fullName>
    </submittedName>
</protein>
<sequence>MASNNPSSANQNRLAPPSTPGAVTPNRRAASADPASGRQSASARRPAATPHARAAIRARDQRRRTIFTPGRTRRRSLRDQRETPRDILRNLSRVLAPASQPVHSSSSSSPGRDVSTTTLTPVAEDEDDDDFPIERPRFSLPLQENDDEDDSDLKAPRLSGLEDDNYTATSIELPRRAWSEGPSRLGRESLGSVRFSDYAGPDLQSDDIGIDSGFFPPPAMEDDSGNVMLDEAGVLERIDAEDLRRQTLGRASLFGPIEIPEGVDETTFMMAPVESPVRDPTVLGEAAGDEAPDMIDDDDDDVNEPMDYPEPGDYEDIPEENNDIEPQDETIVSAVPAQASKRGGRTKAGKQISKHGIEYPSLPQGVVKRLATTFARTSGSGKAKISADTMKTIMQATDWFFEQLGDDLSAYAKHAGRKTIDESDMITLMRRQRQIGASATPFSLAQRYLPRELLQELRMPVPPPTKALRHKAHDNHDDEDEDNT</sequence>
<dbReference type="SUPFAM" id="SSF47113">
    <property type="entry name" value="Histone-fold"/>
    <property type="match status" value="1"/>
</dbReference>
<feature type="compositionally biased region" description="Basic residues" evidence="5">
    <location>
        <begin position="54"/>
        <end position="76"/>
    </location>
</feature>
<dbReference type="Pfam" id="PF15511">
    <property type="entry name" value="CENP-T_C"/>
    <property type="match status" value="1"/>
</dbReference>